<evidence type="ECO:0000256" key="1">
    <source>
        <dbReference type="SAM" id="MobiDB-lite"/>
    </source>
</evidence>
<dbReference type="Gene3D" id="1.20.120.1490">
    <property type="match status" value="1"/>
</dbReference>
<dbReference type="EMBL" id="BMWW01000014">
    <property type="protein sequence ID" value="GGZ10154.1"/>
    <property type="molecule type" value="Genomic_DNA"/>
</dbReference>
<evidence type="ECO:0000313" key="4">
    <source>
        <dbReference type="Proteomes" id="UP000619512"/>
    </source>
</evidence>
<keyword evidence="2" id="KW-0732">Signal</keyword>
<dbReference type="RefSeq" id="WP_166793390.1">
    <property type="nucleotide sequence ID" value="NZ_BMWW01000014.1"/>
</dbReference>
<organism evidence="3 4">
    <name type="scientific">Pseudoduganella plicata</name>
    <dbReference type="NCBI Taxonomy" id="321984"/>
    <lineage>
        <taxon>Bacteria</taxon>
        <taxon>Pseudomonadati</taxon>
        <taxon>Pseudomonadota</taxon>
        <taxon>Betaproteobacteria</taxon>
        <taxon>Burkholderiales</taxon>
        <taxon>Oxalobacteraceae</taxon>
        <taxon>Telluria group</taxon>
        <taxon>Pseudoduganella</taxon>
    </lineage>
</organism>
<evidence type="ECO:0000313" key="3">
    <source>
        <dbReference type="EMBL" id="GGZ10154.1"/>
    </source>
</evidence>
<dbReference type="Pfam" id="PF13801">
    <property type="entry name" value="Metal_resist"/>
    <property type="match status" value="1"/>
</dbReference>
<comment type="caution">
    <text evidence="3">The sequence shown here is derived from an EMBL/GenBank/DDBJ whole genome shotgun (WGS) entry which is preliminary data.</text>
</comment>
<evidence type="ECO:0000256" key="2">
    <source>
        <dbReference type="SAM" id="SignalP"/>
    </source>
</evidence>
<reference evidence="3" key="1">
    <citation type="journal article" date="2014" name="Int. J. Syst. Evol. Microbiol.">
        <title>Complete genome sequence of Corynebacterium casei LMG S-19264T (=DSM 44701T), isolated from a smear-ripened cheese.</title>
        <authorList>
            <consortium name="US DOE Joint Genome Institute (JGI-PGF)"/>
            <person name="Walter F."/>
            <person name="Albersmeier A."/>
            <person name="Kalinowski J."/>
            <person name="Ruckert C."/>
        </authorList>
    </citation>
    <scope>NUCLEOTIDE SEQUENCE</scope>
    <source>
        <strain evidence="3">KCTC 12344</strain>
    </source>
</reference>
<dbReference type="GO" id="GO:0030288">
    <property type="term" value="C:outer membrane-bounded periplasmic space"/>
    <property type="evidence" value="ECO:0007669"/>
    <property type="project" value="TreeGrafter"/>
</dbReference>
<dbReference type="InterPro" id="IPR052211">
    <property type="entry name" value="Cpx_auxiliary_protein"/>
</dbReference>
<feature type="chain" id="PRO_5041684481" description="Periplasmic heavy metal sensor" evidence="2">
    <location>
        <begin position="26"/>
        <end position="183"/>
    </location>
</feature>
<dbReference type="AlphaFoldDB" id="A0AA87Y7I3"/>
<gene>
    <name evidence="3" type="ORF">GCM10007388_49570</name>
</gene>
<dbReference type="PANTHER" id="PTHR38102:SF1">
    <property type="entry name" value="PERIPLASMIC CHAPERONE SPY"/>
    <property type="match status" value="1"/>
</dbReference>
<dbReference type="InterPro" id="IPR025961">
    <property type="entry name" value="Metal_resist"/>
</dbReference>
<dbReference type="PANTHER" id="PTHR38102">
    <property type="entry name" value="PERIPLASMIC CHAPERONE SPY"/>
    <property type="match status" value="1"/>
</dbReference>
<feature type="region of interest" description="Disordered" evidence="1">
    <location>
        <begin position="28"/>
        <end position="78"/>
    </location>
</feature>
<dbReference type="Proteomes" id="UP000619512">
    <property type="component" value="Unassembled WGS sequence"/>
</dbReference>
<proteinExistence type="predicted"/>
<evidence type="ECO:0008006" key="5">
    <source>
        <dbReference type="Google" id="ProtNLM"/>
    </source>
</evidence>
<dbReference type="GO" id="GO:0051082">
    <property type="term" value="F:unfolded protein binding"/>
    <property type="evidence" value="ECO:0007669"/>
    <property type="project" value="TreeGrafter"/>
</dbReference>
<reference evidence="3" key="2">
    <citation type="submission" date="2022-12" db="EMBL/GenBank/DDBJ databases">
        <authorList>
            <person name="Sun Q."/>
            <person name="Kim S."/>
        </authorList>
    </citation>
    <scope>NUCLEOTIDE SEQUENCE</scope>
    <source>
        <strain evidence="3">KCTC 12344</strain>
    </source>
</reference>
<accession>A0AA87Y7I3</accession>
<feature type="signal peptide" evidence="2">
    <location>
        <begin position="1"/>
        <end position="25"/>
    </location>
</feature>
<name>A0AA87Y7I3_9BURK</name>
<protein>
    <recommendedName>
        <fullName evidence="5">Periplasmic heavy metal sensor</fullName>
    </recommendedName>
</protein>
<sequence length="183" mass="19489">MIKTNKNLLCALAAAMLALPLASHAAVDGDDAGGPPQAPKHAPLRPAPADLRDDESDGPRGPGRPGPRGPAFGMPGDLPFLRGVDLTETQQDKVFAILHGQAPYLREQHKAREKAERALFDLHGSAKYDDAAAAKLAQAAAQAMANVTLQHLRTEQKVLAVLTAGQRKQVEDAKARPPRIPNR</sequence>